<proteinExistence type="predicted"/>
<comment type="caution">
    <text evidence="1">The sequence shown here is derived from an EMBL/GenBank/DDBJ whole genome shotgun (WGS) entry which is preliminary data.</text>
</comment>
<gene>
    <name evidence="1" type="ORF">PPRIM_AZ9-3.1.T0840043</name>
</gene>
<dbReference type="OMA" id="PLNECHH"/>
<evidence type="ECO:0000313" key="2">
    <source>
        <dbReference type="Proteomes" id="UP000688137"/>
    </source>
</evidence>
<dbReference type="AlphaFoldDB" id="A0A8S1NJL8"/>
<reference evidence="1" key="1">
    <citation type="submission" date="2021-01" db="EMBL/GenBank/DDBJ databases">
        <authorList>
            <consortium name="Genoscope - CEA"/>
            <person name="William W."/>
        </authorList>
    </citation>
    <scope>NUCLEOTIDE SEQUENCE</scope>
</reference>
<protein>
    <submittedName>
        <fullName evidence="1">Uncharacterized protein</fullName>
    </submittedName>
</protein>
<accession>A0A8S1NJL8</accession>
<name>A0A8S1NJL8_PARPR</name>
<evidence type="ECO:0000313" key="1">
    <source>
        <dbReference type="EMBL" id="CAD8089643.1"/>
    </source>
</evidence>
<dbReference type="Proteomes" id="UP000688137">
    <property type="component" value="Unassembled WGS sequence"/>
</dbReference>
<organism evidence="1 2">
    <name type="scientific">Paramecium primaurelia</name>
    <dbReference type="NCBI Taxonomy" id="5886"/>
    <lineage>
        <taxon>Eukaryota</taxon>
        <taxon>Sar</taxon>
        <taxon>Alveolata</taxon>
        <taxon>Ciliophora</taxon>
        <taxon>Intramacronucleata</taxon>
        <taxon>Oligohymenophorea</taxon>
        <taxon>Peniculida</taxon>
        <taxon>Parameciidae</taxon>
        <taxon>Paramecium</taxon>
    </lineage>
</organism>
<keyword evidence="2" id="KW-1185">Reference proteome</keyword>
<sequence length="239" mass="28395">MDFNNTSLNAKIPTLRQAESSFQRYRNPLNECHHKSESNSFEHKQGDLQFPIQQQYAYFQSTPIFPILGESKNEFVETANQFIKHGMQNSLASMIQQQSIVQNEFKLNQTTYGCKKICQIDCMLVERYFNQKYWIFQNSNQKYKLDQTKTINTDWLKARMQHRYKSQIYDAFSEMIDLIFKEGEIQMNSRTQVIKIQNLKGFQNLERQIQKAVKAEKKFDAFLFEIQKVLAEFIFSTIN</sequence>
<dbReference type="EMBL" id="CAJJDM010000087">
    <property type="protein sequence ID" value="CAD8089643.1"/>
    <property type="molecule type" value="Genomic_DNA"/>
</dbReference>